<proteinExistence type="predicted"/>
<accession>H5SMC0</accession>
<evidence type="ECO:0000256" key="1">
    <source>
        <dbReference type="ARBA" id="ARBA00022553"/>
    </source>
</evidence>
<dbReference type="AlphaFoldDB" id="H5SMC0"/>
<evidence type="ECO:0000256" key="4">
    <source>
        <dbReference type="ARBA" id="ARBA00022691"/>
    </source>
</evidence>
<dbReference type="PANTHER" id="PTHR32183:SF6">
    <property type="entry name" value="CYSTEINE SULFINATE DESULFINASE_CYSTEINE DESULFURASE AND RELATED ENZYMES"/>
    <property type="match status" value="1"/>
</dbReference>
<evidence type="ECO:0000256" key="3">
    <source>
        <dbReference type="ARBA" id="ARBA00022679"/>
    </source>
</evidence>
<keyword evidence="1" id="KW-0597">Phosphoprotein</keyword>
<dbReference type="InterPro" id="IPR008854">
    <property type="entry name" value="TPMT"/>
</dbReference>
<dbReference type="Pfam" id="PF05724">
    <property type="entry name" value="TPMT"/>
    <property type="match status" value="1"/>
</dbReference>
<keyword evidence="2 5" id="KW-0489">Methyltransferase</keyword>
<evidence type="ECO:0000313" key="5">
    <source>
        <dbReference type="EMBL" id="BAL57306.1"/>
    </source>
</evidence>
<keyword evidence="4" id="KW-0949">S-adenosyl-L-methionine</keyword>
<name>H5SMC0_9BACT</name>
<dbReference type="PANTHER" id="PTHR32183">
    <property type="match status" value="1"/>
</dbReference>
<reference evidence="5" key="2">
    <citation type="journal article" date="2012" name="PLoS ONE">
        <title>A Deeply Branching Thermophilic Bacterium with an Ancient Acetyl-CoA Pathway Dominates a Subsurface Ecosystem.</title>
        <authorList>
            <person name="Takami H."/>
            <person name="Noguchi H."/>
            <person name="Takaki Y."/>
            <person name="Uchiyama I."/>
            <person name="Toyoda A."/>
            <person name="Nishi S."/>
            <person name="Chee G.-J."/>
            <person name="Arai W."/>
            <person name="Nunoura T."/>
            <person name="Itoh T."/>
            <person name="Hattori M."/>
            <person name="Takai K."/>
        </authorList>
    </citation>
    <scope>NUCLEOTIDE SEQUENCE</scope>
</reference>
<evidence type="ECO:0000256" key="2">
    <source>
        <dbReference type="ARBA" id="ARBA00022603"/>
    </source>
</evidence>
<dbReference type="EMBL" id="AP011772">
    <property type="protein sequence ID" value="BAL57306.1"/>
    <property type="molecule type" value="Genomic_DNA"/>
</dbReference>
<organism evidence="5">
    <name type="scientific">uncultured Bacteroidota bacterium</name>
    <dbReference type="NCBI Taxonomy" id="152509"/>
    <lineage>
        <taxon>Bacteria</taxon>
        <taxon>Pseudomonadati</taxon>
        <taxon>Bacteroidota</taxon>
        <taxon>environmental samples</taxon>
    </lineage>
</organism>
<dbReference type="GO" id="GO:0032259">
    <property type="term" value="P:methylation"/>
    <property type="evidence" value="ECO:0007669"/>
    <property type="project" value="UniProtKB-KW"/>
</dbReference>
<reference evidence="5" key="1">
    <citation type="journal article" date="2005" name="Environ. Microbiol.">
        <title>Genetic and functional properties of uncultivated thermophilic crenarchaeotes from a subsurface gold mine as revealed by analysis of genome fragments.</title>
        <authorList>
            <person name="Nunoura T."/>
            <person name="Hirayama H."/>
            <person name="Takami H."/>
            <person name="Oida H."/>
            <person name="Nishi S."/>
            <person name="Shimamura S."/>
            <person name="Suzuki Y."/>
            <person name="Inagaki F."/>
            <person name="Takai K."/>
            <person name="Nealson K.H."/>
            <person name="Horikoshi K."/>
        </authorList>
    </citation>
    <scope>NUCLEOTIDE SEQUENCE</scope>
</reference>
<dbReference type="Gene3D" id="3.40.50.150">
    <property type="entry name" value="Vaccinia Virus protein VP39"/>
    <property type="match status" value="1"/>
</dbReference>
<keyword evidence="3 5" id="KW-0808">Transferase</keyword>
<dbReference type="GO" id="GO:0008757">
    <property type="term" value="F:S-adenosylmethionine-dependent methyltransferase activity"/>
    <property type="evidence" value="ECO:0007669"/>
    <property type="project" value="InterPro"/>
</dbReference>
<dbReference type="InterPro" id="IPR029063">
    <property type="entry name" value="SAM-dependent_MTases_sf"/>
</dbReference>
<dbReference type="SUPFAM" id="SSF53335">
    <property type="entry name" value="S-adenosyl-L-methionine-dependent methyltransferases"/>
    <property type="match status" value="1"/>
</dbReference>
<dbReference type="CDD" id="cd02440">
    <property type="entry name" value="AdoMet_MTases"/>
    <property type="match status" value="1"/>
</dbReference>
<protein>
    <submittedName>
        <fullName evidence="5">Thiopurine S-methyltransferase</fullName>
    </submittedName>
</protein>
<gene>
    <name evidence="5" type="ORF">HGMM_F50B04C32</name>
</gene>
<sequence>MEVSQPGFWEARYQRGETGWDLGGPTPVLVELLRRGAFPVEPPAGVLVPGCGYGHDVLALAQAGYSVVAVDFAREPLAALAKRLPPTARVKLLQRDFFSLTPAEVGPVAALWEYTCYCAIDPTQRESYFCKAAAILPPGGWLVGLFFPLAMGPGYAGGPPFLVELKEVVQLAAKAGFSLQHQEIPTTSHPARQGREALLIFQRLP</sequence>
<dbReference type="PROSITE" id="PS51585">
    <property type="entry name" value="SAM_MT_TPMT"/>
    <property type="match status" value="1"/>
</dbReference>